<dbReference type="Proteomes" id="UP000643672">
    <property type="component" value="Unassembled WGS sequence"/>
</dbReference>
<dbReference type="PROSITE" id="PS00444">
    <property type="entry name" value="POLYPRENYL_SYNTHASE_2"/>
    <property type="match status" value="1"/>
</dbReference>
<dbReference type="CDD" id="cd00685">
    <property type="entry name" value="Trans_IPPS_HT"/>
    <property type="match status" value="1"/>
</dbReference>
<evidence type="ECO:0000313" key="13">
    <source>
        <dbReference type="EMBL" id="CAB5505368.1"/>
    </source>
</evidence>
<reference evidence="14" key="2">
    <citation type="journal article" date="2017" name="Stand. Genomic Sci.">
        <title>Genome sequence of the sulfur-oxidizing Bathymodiolus thermophilus gill endosymbiont.</title>
        <authorList>
            <person name="Ponnudurai R."/>
            <person name="Sayavedra L."/>
            <person name="Kleiner M."/>
            <person name="Heiden S.E."/>
            <person name="Thurmer A."/>
            <person name="Felbeck H."/>
            <person name="Schluter R."/>
            <person name="Sievert S.M."/>
            <person name="Daniel R."/>
            <person name="Schweder T."/>
            <person name="Markert S."/>
        </authorList>
    </citation>
    <scope>NUCLEOTIDE SEQUENCE</scope>
    <source>
        <strain evidence="14">BAT/CrabSpa'14</strain>
    </source>
</reference>
<name>A0A1J5U999_9GAMM</name>
<evidence type="ECO:0000256" key="10">
    <source>
        <dbReference type="ARBA" id="ARBA00079637"/>
    </source>
</evidence>
<comment type="caution">
    <text evidence="14">The sequence shown here is derived from an EMBL/GenBank/DDBJ whole genome shotgun (WGS) entry which is preliminary data.</text>
</comment>
<keyword evidence="5" id="KW-0460">Magnesium</keyword>
<evidence type="ECO:0000256" key="4">
    <source>
        <dbReference type="ARBA" id="ARBA00022723"/>
    </source>
</evidence>
<evidence type="ECO:0000256" key="12">
    <source>
        <dbReference type="RuleBase" id="RU004466"/>
    </source>
</evidence>
<comment type="cofactor">
    <cofactor evidence="1">
        <name>Mg(2+)</name>
        <dbReference type="ChEBI" id="CHEBI:18420"/>
    </cofactor>
</comment>
<dbReference type="RefSeq" id="WP_071563538.1">
    <property type="nucleotide sequence ID" value="NZ_CAESAQ020000090.1"/>
</dbReference>
<evidence type="ECO:0000256" key="5">
    <source>
        <dbReference type="ARBA" id="ARBA00022842"/>
    </source>
</evidence>
<dbReference type="SUPFAM" id="SSF48576">
    <property type="entry name" value="Terpenoid synthases"/>
    <property type="match status" value="1"/>
</dbReference>
<keyword evidence="4" id="KW-0479">Metal-binding</keyword>
<dbReference type="InterPro" id="IPR033749">
    <property type="entry name" value="Polyprenyl_synt_CS"/>
</dbReference>
<dbReference type="GO" id="GO:0046872">
    <property type="term" value="F:metal ion binding"/>
    <property type="evidence" value="ECO:0007669"/>
    <property type="project" value="UniProtKB-KW"/>
</dbReference>
<keyword evidence="3 12" id="KW-0808">Transferase</keyword>
<reference evidence="13 16" key="3">
    <citation type="submission" date="2020-05" db="EMBL/GenBank/DDBJ databases">
        <authorList>
            <person name="Petersen J."/>
            <person name="Sayavedra L."/>
        </authorList>
    </citation>
    <scope>NUCLEOTIDE SEQUENCE [LARGE SCALE GENOMIC DNA]</scope>
    <source>
        <strain evidence="13">B thermophilus SOXS</strain>
    </source>
</reference>
<accession>A0A1J5U999</accession>
<dbReference type="FunFam" id="1.10.600.10:FF:000002">
    <property type="entry name" value="Octaprenyl diphosphate synthase"/>
    <property type="match status" value="1"/>
</dbReference>
<dbReference type="PANTHER" id="PTHR12001">
    <property type="entry name" value="GERANYLGERANYL PYROPHOSPHATE SYNTHASE"/>
    <property type="match status" value="1"/>
</dbReference>
<dbReference type="AlphaFoldDB" id="A0A1J5U999"/>
<dbReference type="InterPro" id="IPR008949">
    <property type="entry name" value="Isoprenoid_synthase_dom_sf"/>
</dbReference>
<evidence type="ECO:0000313" key="15">
    <source>
        <dbReference type="Proteomes" id="UP000182798"/>
    </source>
</evidence>
<dbReference type="EMBL" id="CAESAQ020000090">
    <property type="protein sequence ID" value="CAB5505368.1"/>
    <property type="molecule type" value="Genomic_DNA"/>
</dbReference>
<comment type="function">
    <text evidence="7">Supplies octaprenyl diphosphate, the precursor for the side chain of the isoprenoid quinones ubiquinone and menaquinone.</text>
</comment>
<evidence type="ECO:0000256" key="6">
    <source>
        <dbReference type="ARBA" id="ARBA00051506"/>
    </source>
</evidence>
<dbReference type="Pfam" id="PF00348">
    <property type="entry name" value="polyprenyl_synt"/>
    <property type="match status" value="1"/>
</dbReference>
<evidence type="ECO:0000256" key="9">
    <source>
        <dbReference type="ARBA" id="ARBA00072473"/>
    </source>
</evidence>
<evidence type="ECO:0000256" key="2">
    <source>
        <dbReference type="ARBA" id="ARBA00006706"/>
    </source>
</evidence>
<proteinExistence type="inferred from homology"/>
<comment type="similarity">
    <text evidence="2 12">Belongs to the FPP/GGPP synthase family.</text>
</comment>
<reference evidence="15" key="1">
    <citation type="submission" date="2016-09" db="EMBL/GenBank/DDBJ databases">
        <title>Genome Sequence of Bathymodiolus thermophilus sulfur-oxidizing gill endosymbiont.</title>
        <authorList>
            <person name="Ponnudurai R."/>
            <person name="Kleiner M."/>
            <person name="Sayavedra L."/>
            <person name="Thuermer A."/>
            <person name="Felbeck H."/>
            <person name="Schlueter R."/>
            <person name="Schweder T."/>
            <person name="Markert S."/>
        </authorList>
    </citation>
    <scope>NUCLEOTIDE SEQUENCE [LARGE SCALE GENOMIC DNA]</scope>
    <source>
        <strain evidence="15">BAT/CrabSpa'14</strain>
    </source>
</reference>
<evidence type="ECO:0000313" key="16">
    <source>
        <dbReference type="Proteomes" id="UP000643672"/>
    </source>
</evidence>
<evidence type="ECO:0000256" key="3">
    <source>
        <dbReference type="ARBA" id="ARBA00022679"/>
    </source>
</evidence>
<protein>
    <recommendedName>
        <fullName evidence="9">Octaprenyl diphosphate synthase</fullName>
        <ecNumber evidence="8">2.5.1.90</ecNumber>
    </recommendedName>
    <alternativeName>
        <fullName evidence="11">All-trans-octaprenyl-diphosphate synthase</fullName>
    </alternativeName>
    <alternativeName>
        <fullName evidence="10">Octaprenyl pyrophosphate synthase</fullName>
    </alternativeName>
</protein>
<comment type="catalytic activity">
    <reaction evidence="6">
        <text>5 isopentenyl diphosphate + (2E,6E)-farnesyl diphosphate = all-trans-octaprenyl diphosphate + 5 diphosphate</text>
        <dbReference type="Rhea" id="RHEA:27798"/>
        <dbReference type="ChEBI" id="CHEBI:33019"/>
        <dbReference type="ChEBI" id="CHEBI:57711"/>
        <dbReference type="ChEBI" id="CHEBI:128769"/>
        <dbReference type="ChEBI" id="CHEBI:175763"/>
        <dbReference type="EC" id="2.5.1.90"/>
    </reaction>
</comment>
<dbReference type="PANTHER" id="PTHR12001:SF69">
    <property type="entry name" value="ALL TRANS-POLYPRENYL-DIPHOSPHATE SYNTHASE PDSS1"/>
    <property type="match status" value="1"/>
</dbReference>
<dbReference type="InterPro" id="IPR000092">
    <property type="entry name" value="Polyprenyl_synt"/>
</dbReference>
<evidence type="ECO:0000256" key="8">
    <source>
        <dbReference type="ARBA" id="ARBA00066511"/>
    </source>
</evidence>
<evidence type="ECO:0000256" key="1">
    <source>
        <dbReference type="ARBA" id="ARBA00001946"/>
    </source>
</evidence>
<dbReference type="EMBL" id="MIQH01000333">
    <property type="protein sequence ID" value="OIR25414.1"/>
    <property type="molecule type" value="Genomic_DNA"/>
</dbReference>
<sequence length="323" mass="35800">MESFADIQNLIKADVEKTNQVLIQHLSSDVALINQMSGYIINAGGKRLRPLLLLLCARASNYQGNHHYLMAVVIELIHTATLLHDDIVDESHSRRGKETANEVWGNAASVLVGDFLYSRAFEMMVEPDSMQIMRILSKATNEIAQGEVLQLLNCQNAALTEAEYYQVIERKTAVLFQAATQIGGILSEVDAAQEQALRAYGLHLGNAFQIIDDVLDYQSDADTMGKEVGDDLSEGKATLPMIYALKNASPKDRQLLEEAINNADNSKIEQVIDILQSVNAFDYTHKQAQKSADLAKQSLDSLQDSKYKEALILLCDLSLQRKS</sequence>
<dbReference type="GO" id="GO:0008299">
    <property type="term" value="P:isoprenoid biosynthetic process"/>
    <property type="evidence" value="ECO:0007669"/>
    <property type="project" value="InterPro"/>
</dbReference>
<dbReference type="SFLD" id="SFLDS00005">
    <property type="entry name" value="Isoprenoid_Synthase_Type_I"/>
    <property type="match status" value="1"/>
</dbReference>
<dbReference type="GO" id="GO:0106350">
    <property type="term" value="F:all-trans-octaprenyl-diphosphate synthase activity"/>
    <property type="evidence" value="ECO:0007669"/>
    <property type="project" value="UniProtKB-EC"/>
</dbReference>
<keyword evidence="16" id="KW-1185">Reference proteome</keyword>
<dbReference type="Gene3D" id="1.10.600.10">
    <property type="entry name" value="Farnesyl Diphosphate Synthase"/>
    <property type="match status" value="1"/>
</dbReference>
<dbReference type="Proteomes" id="UP000182798">
    <property type="component" value="Unassembled WGS sequence"/>
</dbReference>
<organism evidence="14 15">
    <name type="scientific">Bathymodiolus thermophilus thioautotrophic gill symbiont</name>
    <dbReference type="NCBI Taxonomy" id="2360"/>
    <lineage>
        <taxon>Bacteria</taxon>
        <taxon>Pseudomonadati</taxon>
        <taxon>Pseudomonadota</taxon>
        <taxon>Gammaproteobacteria</taxon>
        <taxon>sulfur-oxidizing symbionts</taxon>
    </lineage>
</organism>
<gene>
    <name evidence="14" type="ORF">BGC33_13400</name>
    <name evidence="13" type="ORF">THERMOS_2112</name>
</gene>
<evidence type="ECO:0000256" key="7">
    <source>
        <dbReference type="ARBA" id="ARBA00055029"/>
    </source>
</evidence>
<dbReference type="EC" id="2.5.1.90" evidence="8"/>
<evidence type="ECO:0000256" key="11">
    <source>
        <dbReference type="ARBA" id="ARBA00083124"/>
    </source>
</evidence>
<dbReference type="OrthoDB" id="9805316at2"/>
<evidence type="ECO:0000313" key="14">
    <source>
        <dbReference type="EMBL" id="OIR25414.1"/>
    </source>
</evidence>
<dbReference type="PROSITE" id="PS00723">
    <property type="entry name" value="POLYPRENYL_SYNTHASE_1"/>
    <property type="match status" value="1"/>
</dbReference>